<feature type="binding site" evidence="15">
    <location>
        <position position="190"/>
    </location>
    <ligand>
        <name>L-homoserine</name>
        <dbReference type="ChEBI" id="CHEBI:57476"/>
    </ligand>
</feature>
<dbReference type="SUPFAM" id="SSF55347">
    <property type="entry name" value="Glyceraldehyde-3-phosphate dehydrogenase-like, C-terminal domain"/>
    <property type="match status" value="1"/>
</dbReference>
<dbReference type="Gene3D" id="3.30.360.10">
    <property type="entry name" value="Dihydrodipicolinate Reductase, domain 2"/>
    <property type="match status" value="1"/>
</dbReference>
<evidence type="ECO:0000256" key="1">
    <source>
        <dbReference type="ARBA" id="ARBA00001920"/>
    </source>
</evidence>
<dbReference type="GO" id="GO:0004412">
    <property type="term" value="F:homoserine dehydrogenase activity"/>
    <property type="evidence" value="ECO:0007669"/>
    <property type="project" value="UniProtKB-EC"/>
</dbReference>
<protein>
    <recommendedName>
        <fullName evidence="6">Homoserine dehydrogenase</fullName>
        <ecNumber evidence="5">1.1.1.3</ecNumber>
    </recommendedName>
</protein>
<dbReference type="GO" id="GO:0050661">
    <property type="term" value="F:NADP binding"/>
    <property type="evidence" value="ECO:0007669"/>
    <property type="project" value="InterPro"/>
</dbReference>
<dbReference type="GO" id="GO:0009088">
    <property type="term" value="P:threonine biosynthetic process"/>
    <property type="evidence" value="ECO:0007669"/>
    <property type="project" value="UniProtKB-UniPathway"/>
</dbReference>
<dbReference type="Pfam" id="PF00742">
    <property type="entry name" value="Homoserine_dh"/>
    <property type="match status" value="1"/>
</dbReference>
<feature type="binding site" evidence="15">
    <location>
        <position position="105"/>
    </location>
    <ligand>
        <name>NADPH</name>
        <dbReference type="ChEBI" id="CHEBI:57783"/>
    </ligand>
</feature>
<evidence type="ECO:0000256" key="2">
    <source>
        <dbReference type="ARBA" id="ARBA00005056"/>
    </source>
</evidence>
<keyword evidence="12" id="KW-0520">NAD</keyword>
<evidence type="ECO:0000256" key="6">
    <source>
        <dbReference type="ARBA" id="ARBA00013376"/>
    </source>
</evidence>
<dbReference type="InterPro" id="IPR036291">
    <property type="entry name" value="NAD(P)-bd_dom_sf"/>
</dbReference>
<dbReference type="FunFam" id="3.30.360.10:FF:000005">
    <property type="entry name" value="Homoserine dehydrogenase"/>
    <property type="match status" value="1"/>
</dbReference>
<dbReference type="FunFam" id="3.30.70.260:FF:000030">
    <property type="entry name" value="Homoserine dehydrogenase"/>
    <property type="match status" value="1"/>
</dbReference>
<evidence type="ECO:0000256" key="14">
    <source>
        <dbReference type="PIRSR" id="PIRSR000098-1"/>
    </source>
</evidence>
<dbReference type="PANTHER" id="PTHR43331">
    <property type="entry name" value="HOMOSERINE DEHYDROGENASE"/>
    <property type="match status" value="1"/>
</dbReference>
<dbReference type="UniPathway" id="UPA00051">
    <property type="reaction ID" value="UER00465"/>
</dbReference>
<comment type="similarity">
    <text evidence="4">Belongs to the homoserine dehydrogenase family.</text>
</comment>
<evidence type="ECO:0000256" key="10">
    <source>
        <dbReference type="ARBA" id="ARBA00022857"/>
    </source>
</evidence>
<evidence type="ECO:0000256" key="5">
    <source>
        <dbReference type="ARBA" id="ARBA00013213"/>
    </source>
</evidence>
<feature type="binding site" evidence="15">
    <location>
        <begin position="9"/>
        <end position="16"/>
    </location>
    <ligand>
        <name>NADP(+)</name>
        <dbReference type="ChEBI" id="CHEBI:58349"/>
    </ligand>
</feature>
<evidence type="ECO:0000256" key="7">
    <source>
        <dbReference type="ARBA" id="ARBA00022605"/>
    </source>
</evidence>
<dbReference type="Gene3D" id="3.40.50.720">
    <property type="entry name" value="NAD(P)-binding Rossmann-like Domain"/>
    <property type="match status" value="1"/>
</dbReference>
<dbReference type="InterPro" id="IPR002912">
    <property type="entry name" value="ACT_dom"/>
</dbReference>
<evidence type="ECO:0000256" key="15">
    <source>
        <dbReference type="PIRSR" id="PIRSR000098-2"/>
    </source>
</evidence>
<keyword evidence="9" id="KW-0479">Metal-binding</keyword>
<dbReference type="FunFam" id="3.40.50.720:FF:000062">
    <property type="entry name" value="Homoserine dehydrogenase"/>
    <property type="match status" value="1"/>
</dbReference>
<feature type="domain" description="ACT" evidence="16">
    <location>
        <begin position="355"/>
        <end position="430"/>
    </location>
</feature>
<feature type="active site" description="Proton donor" evidence="14">
    <location>
        <position position="205"/>
    </location>
</feature>
<dbReference type="Gene3D" id="3.30.70.260">
    <property type="match status" value="1"/>
</dbReference>
<evidence type="ECO:0000256" key="8">
    <source>
        <dbReference type="ARBA" id="ARBA00022697"/>
    </source>
</evidence>
<dbReference type="PROSITE" id="PS51671">
    <property type="entry name" value="ACT"/>
    <property type="match status" value="1"/>
</dbReference>
<evidence type="ECO:0000256" key="4">
    <source>
        <dbReference type="ARBA" id="ARBA00006753"/>
    </source>
</evidence>
<reference evidence="17" key="1">
    <citation type="submission" date="2018-01" db="EMBL/GenBank/DDBJ databases">
        <authorList>
            <person name="Regsiter A."/>
            <person name="William W."/>
        </authorList>
    </citation>
    <scope>NUCLEOTIDE SEQUENCE</scope>
    <source>
        <strain evidence="17">TRIP AH-1</strain>
    </source>
</reference>
<sequence length="435" mass="47205">MSKINVGIIGFGTVGSGTFEILTKNTKIIRNRVGADIVVKKIADLDIESDRGVKVERDLFTTDAYELINDPEIDIIVELIGGLTKAKEFILSAIKNGKHVITANKALLAEQGREIYEAAEQCGVILGFEASVAGGIPIINALRHGLSANNIQKAMGILNGTSNYILTRMTQEGLPYNKVVQDAVKLGYAEDPPTLDVDGTDAAHKLTILISIMSGEPASFASIYKEGITDLTPDDILFATEFGYRVKMLAIIRNLGNRIEARVHPTMIPKDHILANVNEAYNAIYFEGDFVGPCLFYGLGAGRRPTGSAIVSDIMDIARQIKLGIKGLMPPLAHAGISGSRIEIMPMEKLTCAYYFRFSALDSPGVLSRIAGILGENRISIASVIQKGRKINGSVPIVMLTHKAQESDVQKAIRQLNDLDVLTSNTVLIRVEDRQ</sequence>
<dbReference type="Pfam" id="PF01842">
    <property type="entry name" value="ACT"/>
    <property type="match status" value="1"/>
</dbReference>
<dbReference type="PIRSF" id="PIRSF000098">
    <property type="entry name" value="Homoser_dehydrog"/>
    <property type="match status" value="1"/>
</dbReference>
<keyword evidence="8" id="KW-0791">Threonine biosynthesis</keyword>
<accession>A0A445N0B1</accession>
<evidence type="ECO:0000256" key="3">
    <source>
        <dbReference type="ARBA" id="ARBA00005062"/>
    </source>
</evidence>
<organism evidence="17">
    <name type="scientific">uncultured Desulfobacterium sp</name>
    <dbReference type="NCBI Taxonomy" id="201089"/>
    <lineage>
        <taxon>Bacteria</taxon>
        <taxon>Pseudomonadati</taxon>
        <taxon>Thermodesulfobacteriota</taxon>
        <taxon>Desulfobacteria</taxon>
        <taxon>Desulfobacterales</taxon>
        <taxon>Desulfobacteriaceae</taxon>
        <taxon>Desulfobacterium</taxon>
        <taxon>environmental samples</taxon>
    </lineage>
</organism>
<evidence type="ECO:0000259" key="16">
    <source>
        <dbReference type="PROSITE" id="PS51671"/>
    </source>
</evidence>
<keyword evidence="10 15" id="KW-0521">NADP</keyword>
<comment type="pathway">
    <text evidence="2">Amino-acid biosynthesis; L-threonine biosynthesis; L-threonine from L-aspartate: step 3/5.</text>
</comment>
<dbReference type="Pfam" id="PF03447">
    <property type="entry name" value="NAD_binding_3"/>
    <property type="match status" value="1"/>
</dbReference>
<name>A0A445N0B1_9BACT</name>
<evidence type="ECO:0000256" key="11">
    <source>
        <dbReference type="ARBA" id="ARBA00023002"/>
    </source>
</evidence>
<evidence type="ECO:0000256" key="9">
    <source>
        <dbReference type="ARBA" id="ARBA00022723"/>
    </source>
</evidence>
<dbReference type="NCBIfam" id="NF004976">
    <property type="entry name" value="PRK06349.1"/>
    <property type="match status" value="1"/>
</dbReference>
<keyword evidence="13" id="KW-0486">Methionine biosynthesis</keyword>
<comment type="pathway">
    <text evidence="3">Amino-acid biosynthesis; L-methionine biosynthesis via de novo pathway; L-homoserine from L-aspartate: step 3/3.</text>
</comment>
<dbReference type="GO" id="GO:0009086">
    <property type="term" value="P:methionine biosynthetic process"/>
    <property type="evidence" value="ECO:0007669"/>
    <property type="project" value="UniProtKB-KW"/>
</dbReference>
<evidence type="ECO:0000313" key="17">
    <source>
        <dbReference type="EMBL" id="SPD75052.1"/>
    </source>
</evidence>
<dbReference type="PANTHER" id="PTHR43331:SF1">
    <property type="entry name" value="HOMOSERINE DEHYDROGENASE"/>
    <property type="match status" value="1"/>
</dbReference>
<proteinExistence type="inferred from homology"/>
<dbReference type="CDD" id="cd04881">
    <property type="entry name" value="ACT_HSDH-Hom"/>
    <property type="match status" value="1"/>
</dbReference>
<dbReference type="GO" id="GO:0046872">
    <property type="term" value="F:metal ion binding"/>
    <property type="evidence" value="ECO:0007669"/>
    <property type="project" value="UniProtKB-KW"/>
</dbReference>
<comment type="cofactor">
    <cofactor evidence="1">
        <name>a metal cation</name>
        <dbReference type="ChEBI" id="CHEBI:25213"/>
    </cofactor>
</comment>
<dbReference type="EMBL" id="OJIN01000184">
    <property type="protein sequence ID" value="SPD75052.1"/>
    <property type="molecule type" value="Genomic_DNA"/>
</dbReference>
<dbReference type="InterPro" id="IPR045865">
    <property type="entry name" value="ACT-like_dom_sf"/>
</dbReference>
<dbReference type="SUPFAM" id="SSF51735">
    <property type="entry name" value="NAD(P)-binding Rossmann-fold domains"/>
    <property type="match status" value="1"/>
</dbReference>
<dbReference type="EC" id="1.1.1.3" evidence="5"/>
<dbReference type="InterPro" id="IPR001342">
    <property type="entry name" value="HDH_cat"/>
</dbReference>
<dbReference type="InterPro" id="IPR016204">
    <property type="entry name" value="HDH"/>
</dbReference>
<dbReference type="InterPro" id="IPR005106">
    <property type="entry name" value="Asp/hSer_DH_NAD-bd"/>
</dbReference>
<dbReference type="AlphaFoldDB" id="A0A445N0B1"/>
<gene>
    <name evidence="17" type="primary">hom</name>
    <name evidence="17" type="ORF">PITCH_A420012</name>
</gene>
<evidence type="ECO:0000256" key="13">
    <source>
        <dbReference type="ARBA" id="ARBA00023167"/>
    </source>
</evidence>
<keyword evidence="11 17" id="KW-0560">Oxidoreductase</keyword>
<keyword evidence="7" id="KW-0028">Amino-acid biosynthesis</keyword>
<dbReference type="UniPathway" id="UPA00050">
    <property type="reaction ID" value="UER00063"/>
</dbReference>
<dbReference type="SUPFAM" id="SSF55021">
    <property type="entry name" value="ACT-like"/>
    <property type="match status" value="1"/>
</dbReference>
<evidence type="ECO:0000256" key="12">
    <source>
        <dbReference type="ARBA" id="ARBA00023027"/>
    </source>
</evidence>